<feature type="domain" description="Lysosome-associated membrane glycoprotein 2-like luminal" evidence="23">
    <location>
        <begin position="140"/>
        <end position="300"/>
    </location>
</feature>
<evidence type="ECO:0000256" key="13">
    <source>
        <dbReference type="ARBA" id="ARBA00023273"/>
    </source>
</evidence>
<feature type="transmembrane region" description="Helical" evidence="21">
    <location>
        <begin position="319"/>
        <end position="341"/>
    </location>
</feature>
<evidence type="ECO:0000256" key="20">
    <source>
        <dbReference type="PROSITE-ProRule" id="PRU00740"/>
    </source>
</evidence>
<sequence length="354" mass="38977">MMSKFLLLLCFTALHVLGEGQENILSKNEDILTNGTSLQNEQHFETNIPSNKILSLVPVSAPLGTNKNKLKPEEVLTTQSPIQTRIVIPNDHQSSAMSLDTSATLSYTNETTTKQILHTTINPAVIQATVNSTLSVHTAGKWVVGNGTDKACIVVQMSVEFNISYINDNKMKSFKVFDIPVDNATTKASGYCGKLEQNLTLEWSSKNVTNASMTLHFIRNVTENDYSLHHLELVLPPVNFPNTTLNTSVVLAHKAPNFVVKVSNSYRCLKQQTLNLRQNNSNETSGYLTISDFQFQAFKVDNSTVFGLAKDCAFDTPDVVPIVVGCALAGLVIIVLIAYLIGRRRNQAHGYLSM</sequence>
<evidence type="ECO:0000256" key="9">
    <source>
        <dbReference type="ARBA" id="ARBA00022989"/>
    </source>
</evidence>
<dbReference type="PROSITE" id="PS51407">
    <property type="entry name" value="LAMP_3"/>
    <property type="match status" value="1"/>
</dbReference>
<dbReference type="RefSeq" id="XP_033360771.1">
    <property type="nucleotide sequence ID" value="XM_033504880.1"/>
</dbReference>
<evidence type="ECO:0000256" key="3">
    <source>
        <dbReference type="ARBA" id="ARBA00004172"/>
    </source>
</evidence>
<dbReference type="GO" id="GO:0005765">
    <property type="term" value="C:lysosomal membrane"/>
    <property type="evidence" value="ECO:0007669"/>
    <property type="project" value="TreeGrafter"/>
</dbReference>
<dbReference type="PANTHER" id="PTHR11506">
    <property type="entry name" value="LYSOSOME-ASSOCIATED MEMBRANE GLYCOPROTEIN"/>
    <property type="match status" value="1"/>
</dbReference>
<accession>A0A6J3L864</accession>
<dbReference type="GeneID" id="117239378"/>
<organism evidence="25 26">
    <name type="scientific">Bombus vosnesenskii</name>
    <dbReference type="NCBI Taxonomy" id="207650"/>
    <lineage>
        <taxon>Eukaryota</taxon>
        <taxon>Metazoa</taxon>
        <taxon>Ecdysozoa</taxon>
        <taxon>Arthropoda</taxon>
        <taxon>Hexapoda</taxon>
        <taxon>Insecta</taxon>
        <taxon>Pterygota</taxon>
        <taxon>Neoptera</taxon>
        <taxon>Endopterygota</taxon>
        <taxon>Hymenoptera</taxon>
        <taxon>Apocrita</taxon>
        <taxon>Aculeata</taxon>
        <taxon>Apoidea</taxon>
        <taxon>Anthophila</taxon>
        <taxon>Apidae</taxon>
        <taxon>Bombus</taxon>
        <taxon>Pyrobombus</taxon>
    </lineage>
</organism>
<protein>
    <recommendedName>
        <fullName evidence="18">Lysosome-associated membrane glycoprotein 5</fullName>
    </recommendedName>
    <alternativeName>
        <fullName evidence="19">Lysosome-associated membrane protein 5</fullName>
    </alternativeName>
</protein>
<dbReference type="GO" id="GO:0005886">
    <property type="term" value="C:plasma membrane"/>
    <property type="evidence" value="ECO:0007669"/>
    <property type="project" value="UniProtKB-SubCell"/>
</dbReference>
<dbReference type="InterPro" id="IPR048524">
    <property type="entry name" value="Lamp2-like_TM"/>
</dbReference>
<evidence type="ECO:0000256" key="4">
    <source>
        <dbReference type="ARBA" id="ARBA00004279"/>
    </source>
</evidence>
<evidence type="ECO:0000256" key="19">
    <source>
        <dbReference type="ARBA" id="ARBA00076257"/>
    </source>
</evidence>
<dbReference type="InterPro" id="IPR002000">
    <property type="entry name" value="Lysosome-assoc_membr_glycop"/>
</dbReference>
<comment type="similarity">
    <text evidence="5 20">Belongs to the LAMP family.</text>
</comment>
<evidence type="ECO:0000259" key="23">
    <source>
        <dbReference type="Pfam" id="PF01299"/>
    </source>
</evidence>
<keyword evidence="14" id="KW-0968">Cytoplasmic vesicle</keyword>
<reference evidence="26" key="1">
    <citation type="submission" date="2025-08" db="UniProtKB">
        <authorList>
            <consortium name="RefSeq"/>
        </authorList>
    </citation>
    <scope>IDENTIFICATION</scope>
    <source>
        <tissue evidence="26">Muscle</tissue>
    </source>
</reference>
<keyword evidence="25" id="KW-1185">Reference proteome</keyword>
<dbReference type="Pfam" id="PF21222">
    <property type="entry name" value="Lamp2_2nd"/>
    <property type="match status" value="1"/>
</dbReference>
<proteinExistence type="inferred from homology"/>
<dbReference type="Pfam" id="PF01299">
    <property type="entry name" value="Lamp2-like_luminal"/>
    <property type="match status" value="1"/>
</dbReference>
<evidence type="ECO:0000313" key="26">
    <source>
        <dbReference type="RefSeq" id="XP_033360771.1"/>
    </source>
</evidence>
<evidence type="ECO:0000256" key="6">
    <source>
        <dbReference type="ARBA" id="ARBA00022692"/>
    </source>
</evidence>
<dbReference type="CTD" id="3916"/>
<dbReference type="Gene3D" id="2.40.160.110">
    <property type="match status" value="1"/>
</dbReference>
<keyword evidence="8" id="KW-0967">Endosome</keyword>
<name>A0A6J3L864_9HYME</name>
<evidence type="ECO:0000256" key="1">
    <source>
        <dbReference type="ARBA" id="ARBA00004151"/>
    </source>
</evidence>
<dbReference type="PANTHER" id="PTHR11506:SF35">
    <property type="entry name" value="LYSOSOME-ASSOCIATED MEMBRANE GLYCOPROTEIN 5"/>
    <property type="match status" value="1"/>
</dbReference>
<keyword evidence="7 22" id="KW-0732">Signal</keyword>
<dbReference type="AlphaFoldDB" id="A0A6J3L864"/>
<keyword evidence="11 20" id="KW-0472">Membrane</keyword>
<evidence type="ECO:0000256" key="17">
    <source>
        <dbReference type="ARBA" id="ARBA00060492"/>
    </source>
</evidence>
<evidence type="ECO:0000256" key="16">
    <source>
        <dbReference type="ARBA" id="ARBA00053950"/>
    </source>
</evidence>
<feature type="domain" description="Lysosome-associated membrane glycoprotein 2-like transmembrane" evidence="24">
    <location>
        <begin position="320"/>
        <end position="348"/>
    </location>
</feature>
<gene>
    <name evidence="26" type="primary">LOC117239378</name>
</gene>
<dbReference type="PRINTS" id="PR00336">
    <property type="entry name" value="LYSASSOCTDMP"/>
</dbReference>
<evidence type="ECO:0000256" key="15">
    <source>
        <dbReference type="ARBA" id="ARBA00029428"/>
    </source>
</evidence>
<keyword evidence="9 21" id="KW-1133">Transmembrane helix</keyword>
<evidence type="ECO:0000256" key="22">
    <source>
        <dbReference type="SAM" id="SignalP"/>
    </source>
</evidence>
<keyword evidence="13" id="KW-0966">Cell projection</keyword>
<keyword evidence="6 20" id="KW-0812">Transmembrane</keyword>
<evidence type="ECO:0000259" key="24">
    <source>
        <dbReference type="Pfam" id="PF21222"/>
    </source>
</evidence>
<evidence type="ECO:0000256" key="21">
    <source>
        <dbReference type="SAM" id="Phobius"/>
    </source>
</evidence>
<comment type="caution">
    <text evidence="20">Lacks conserved residue(s) required for the propagation of feature annotation.</text>
</comment>
<evidence type="ECO:0000256" key="8">
    <source>
        <dbReference type="ARBA" id="ARBA00022753"/>
    </source>
</evidence>
<evidence type="ECO:0000256" key="18">
    <source>
        <dbReference type="ARBA" id="ARBA00074379"/>
    </source>
</evidence>
<evidence type="ECO:0000256" key="5">
    <source>
        <dbReference type="ARBA" id="ARBA00009644"/>
    </source>
</evidence>
<comment type="subcellular location">
    <subcellularLocation>
        <location evidence="4">Cell projection</location>
        <location evidence="4">Dendrite</location>
    </subcellularLocation>
    <subcellularLocation>
        <location evidence="17">Cell projection</location>
        <location evidence="17">Growth cone membrane</location>
        <topology evidence="17">Single-pass type I membrane protein</topology>
    </subcellularLocation>
    <subcellularLocation>
        <location evidence="15">Cytoplasmic vesicle</location>
        <location evidence="15">Secretory vesicle</location>
        <location evidence="15">Synaptic vesicle membrane</location>
        <topology evidence="15">Single-pass type I membrane protein</topology>
    </subcellularLocation>
    <subcellularLocation>
        <location evidence="2">Early endosome membrane</location>
        <topology evidence="2">Single-pass type I membrane protein</topology>
    </subcellularLocation>
    <subcellularLocation>
        <location evidence="1">Endoplasmic reticulum-Golgi intermediate compartment membrane</location>
        <topology evidence="1">Single-pass type I membrane protein</topology>
    </subcellularLocation>
    <subcellularLocation>
        <location evidence="20">Membrane</location>
        <topology evidence="20">Single-pass type I membrane protein</topology>
    </subcellularLocation>
    <subcellularLocation>
        <location evidence="3">Recycling endosome</location>
    </subcellularLocation>
</comment>
<keyword evidence="12" id="KW-0325">Glycoprotein</keyword>
<dbReference type="InterPro" id="IPR048528">
    <property type="entry name" value="Lamp2-like_luminal"/>
</dbReference>
<evidence type="ECO:0000256" key="14">
    <source>
        <dbReference type="ARBA" id="ARBA00023329"/>
    </source>
</evidence>
<feature type="signal peptide" evidence="22">
    <location>
        <begin position="1"/>
        <end position="20"/>
    </location>
</feature>
<evidence type="ECO:0000256" key="2">
    <source>
        <dbReference type="ARBA" id="ARBA00004158"/>
    </source>
</evidence>
<dbReference type="GO" id="GO:0031902">
    <property type="term" value="C:late endosome membrane"/>
    <property type="evidence" value="ECO:0007669"/>
    <property type="project" value="TreeGrafter"/>
</dbReference>
<comment type="function">
    <text evidence="16">Plays a role in short-term synaptic plasticity in a subset of GABAergic neurons in the brain.</text>
</comment>
<evidence type="ECO:0000313" key="25">
    <source>
        <dbReference type="Proteomes" id="UP000504631"/>
    </source>
</evidence>
<evidence type="ECO:0000256" key="10">
    <source>
        <dbReference type="ARBA" id="ARBA00023018"/>
    </source>
</evidence>
<evidence type="ECO:0000256" key="12">
    <source>
        <dbReference type="ARBA" id="ARBA00023180"/>
    </source>
</evidence>
<dbReference type="GO" id="GO:0072594">
    <property type="term" value="P:establishment of protein localization to organelle"/>
    <property type="evidence" value="ECO:0007669"/>
    <property type="project" value="TreeGrafter"/>
</dbReference>
<feature type="chain" id="PRO_5026875742" description="Lysosome-associated membrane glycoprotein 5" evidence="22">
    <location>
        <begin position="21"/>
        <end position="354"/>
    </location>
</feature>
<evidence type="ECO:0000256" key="11">
    <source>
        <dbReference type="ARBA" id="ARBA00023136"/>
    </source>
</evidence>
<evidence type="ECO:0000256" key="7">
    <source>
        <dbReference type="ARBA" id="ARBA00022729"/>
    </source>
</evidence>
<dbReference type="CDD" id="cd12087">
    <property type="entry name" value="TM_EGFR-like"/>
    <property type="match status" value="1"/>
</dbReference>
<keyword evidence="10" id="KW-0770">Synapse</keyword>
<dbReference type="KEGG" id="bvk:117239378"/>
<dbReference type="Proteomes" id="UP000504631">
    <property type="component" value="Unplaced"/>
</dbReference>